<dbReference type="PRINTS" id="PR01036">
    <property type="entry name" value="TCRTETB"/>
</dbReference>
<dbReference type="InterPro" id="IPR020846">
    <property type="entry name" value="MFS_dom"/>
</dbReference>
<dbReference type="EMBL" id="CP127294">
    <property type="protein sequence ID" value="WIX78658.1"/>
    <property type="molecule type" value="Genomic_DNA"/>
</dbReference>
<evidence type="ECO:0000259" key="6">
    <source>
        <dbReference type="PROSITE" id="PS50850"/>
    </source>
</evidence>
<keyword evidence="2 5" id="KW-0812">Transmembrane</keyword>
<accession>A0A9Y2IHX6</accession>
<dbReference type="GO" id="GO:0005886">
    <property type="term" value="C:plasma membrane"/>
    <property type="evidence" value="ECO:0007669"/>
    <property type="project" value="UniProtKB-SubCell"/>
</dbReference>
<feature type="transmembrane region" description="Helical" evidence="5">
    <location>
        <begin position="368"/>
        <end position="387"/>
    </location>
</feature>
<dbReference type="RefSeq" id="WP_285969365.1">
    <property type="nucleotide sequence ID" value="NZ_CP127294.1"/>
</dbReference>
<feature type="transmembrane region" description="Helical" evidence="5">
    <location>
        <begin position="79"/>
        <end position="98"/>
    </location>
</feature>
<evidence type="ECO:0000256" key="3">
    <source>
        <dbReference type="ARBA" id="ARBA00022989"/>
    </source>
</evidence>
<keyword evidence="3 5" id="KW-1133">Transmembrane helix</keyword>
<feature type="domain" description="Major facilitator superfamily (MFS) profile" evidence="6">
    <location>
        <begin position="13"/>
        <end position="470"/>
    </location>
</feature>
<dbReference type="SUPFAM" id="SSF103473">
    <property type="entry name" value="MFS general substrate transporter"/>
    <property type="match status" value="1"/>
</dbReference>
<dbReference type="KEGG" id="acab:QRX50_46205"/>
<evidence type="ECO:0000256" key="1">
    <source>
        <dbReference type="ARBA" id="ARBA00004651"/>
    </source>
</evidence>
<feature type="transmembrane region" description="Helical" evidence="5">
    <location>
        <begin position="416"/>
        <end position="436"/>
    </location>
</feature>
<dbReference type="Gene3D" id="1.20.1720.10">
    <property type="entry name" value="Multidrug resistance protein D"/>
    <property type="match status" value="1"/>
</dbReference>
<evidence type="ECO:0000313" key="7">
    <source>
        <dbReference type="EMBL" id="WIX78658.1"/>
    </source>
</evidence>
<dbReference type="PANTHER" id="PTHR42718:SF39">
    <property type="entry name" value="ACTINORHODIN TRANSPORTER-RELATED"/>
    <property type="match status" value="1"/>
</dbReference>
<reference evidence="7 8" key="1">
    <citation type="submission" date="2023-06" db="EMBL/GenBank/DDBJ databases">
        <authorList>
            <person name="Oyuntsetseg B."/>
            <person name="Kim S.B."/>
        </authorList>
    </citation>
    <scope>NUCLEOTIDE SEQUENCE [LARGE SCALE GENOMIC DNA]</scope>
    <source>
        <strain evidence="7 8">2-15</strain>
    </source>
</reference>
<dbReference type="PROSITE" id="PS50850">
    <property type="entry name" value="MFS"/>
    <property type="match status" value="1"/>
</dbReference>
<protein>
    <submittedName>
        <fullName evidence="7">MFS transporter</fullName>
    </submittedName>
</protein>
<dbReference type="AlphaFoldDB" id="A0A9Y2IHX6"/>
<sequence>MTEYVPDPLRWRALAVTLTAGFMTLLDVSIVNTALPAMQRGLNTGSGTIQWVVSGYALTFGLVLVTGGRLGDALGRRRVFLVALAAFVATSAVAGAAQDPTTLVIARLAQGCAAGFLTPQNTGLIQDLFRGAERARAFGLFGAVVGISTAIGPVLGGVLLAVFGDPGGWRWVFYVNVPVGALAFGLALRLLPKTEGRGVRLRSEIDVAGILLLAIAVLGVLLPLVESQQGGLRRLWWLFPIAAVCFAGFVWWERRVVTRGRSPLLDIRLFTGTPGYAPGVAVGALYFCGFAGVWLVFALFFQQGLGYTPLQSGLSVTPFAIGSAVSAAVAGRLVPRFGRRLSVTGLSLVAFALLVVAAVVEFVPPSAAGWAVALPLLLGGIGGGMVISPNTTLTLECVPTTMAGAAGGALQTGQRIGTAIGTAVLASVFESAVLASDRNYSLALTIAMCCSAALTCVALLLAILELRARRVRTARGEEHEAAERAAAVHRL</sequence>
<dbReference type="Proteomes" id="UP001236014">
    <property type="component" value="Chromosome"/>
</dbReference>
<feature type="transmembrane region" description="Helical" evidence="5">
    <location>
        <begin position="273"/>
        <end position="301"/>
    </location>
</feature>
<dbReference type="GO" id="GO:0022857">
    <property type="term" value="F:transmembrane transporter activity"/>
    <property type="evidence" value="ECO:0007669"/>
    <property type="project" value="InterPro"/>
</dbReference>
<feature type="transmembrane region" description="Helical" evidence="5">
    <location>
        <begin position="104"/>
        <end position="125"/>
    </location>
</feature>
<feature type="transmembrane region" description="Helical" evidence="5">
    <location>
        <begin position="47"/>
        <end position="67"/>
    </location>
</feature>
<feature type="transmembrane region" description="Helical" evidence="5">
    <location>
        <begin position="442"/>
        <end position="464"/>
    </location>
</feature>
<dbReference type="PANTHER" id="PTHR42718">
    <property type="entry name" value="MAJOR FACILITATOR SUPERFAMILY MULTIDRUG TRANSPORTER MFSC"/>
    <property type="match status" value="1"/>
</dbReference>
<dbReference type="Gene3D" id="1.20.1250.20">
    <property type="entry name" value="MFS general substrate transporter like domains"/>
    <property type="match status" value="1"/>
</dbReference>
<proteinExistence type="predicted"/>
<evidence type="ECO:0000313" key="8">
    <source>
        <dbReference type="Proteomes" id="UP001236014"/>
    </source>
</evidence>
<dbReference type="InterPro" id="IPR011701">
    <property type="entry name" value="MFS"/>
</dbReference>
<evidence type="ECO:0000256" key="4">
    <source>
        <dbReference type="ARBA" id="ARBA00023136"/>
    </source>
</evidence>
<feature type="transmembrane region" description="Helical" evidence="5">
    <location>
        <begin position="341"/>
        <end position="362"/>
    </location>
</feature>
<dbReference type="InterPro" id="IPR036259">
    <property type="entry name" value="MFS_trans_sf"/>
</dbReference>
<gene>
    <name evidence="7" type="ORF">QRX50_46205</name>
</gene>
<keyword evidence="4 5" id="KW-0472">Membrane</keyword>
<keyword evidence="8" id="KW-1185">Reference proteome</keyword>
<feature type="transmembrane region" description="Helical" evidence="5">
    <location>
        <begin position="313"/>
        <end position="334"/>
    </location>
</feature>
<name>A0A9Y2IHX6_9PSEU</name>
<dbReference type="Pfam" id="PF07690">
    <property type="entry name" value="MFS_1"/>
    <property type="match status" value="1"/>
</dbReference>
<organism evidence="7 8">
    <name type="scientific">Amycolatopsis carbonis</name>
    <dbReference type="NCBI Taxonomy" id="715471"/>
    <lineage>
        <taxon>Bacteria</taxon>
        <taxon>Bacillati</taxon>
        <taxon>Actinomycetota</taxon>
        <taxon>Actinomycetes</taxon>
        <taxon>Pseudonocardiales</taxon>
        <taxon>Pseudonocardiaceae</taxon>
        <taxon>Amycolatopsis</taxon>
    </lineage>
</organism>
<evidence type="ECO:0000256" key="5">
    <source>
        <dbReference type="SAM" id="Phobius"/>
    </source>
</evidence>
<feature type="transmembrane region" description="Helical" evidence="5">
    <location>
        <begin position="169"/>
        <end position="191"/>
    </location>
</feature>
<dbReference type="CDD" id="cd17321">
    <property type="entry name" value="MFS_MMR_MDR_like"/>
    <property type="match status" value="1"/>
</dbReference>
<feature type="transmembrane region" description="Helical" evidence="5">
    <location>
        <begin position="137"/>
        <end position="163"/>
    </location>
</feature>
<comment type="subcellular location">
    <subcellularLocation>
        <location evidence="1">Cell membrane</location>
        <topology evidence="1">Multi-pass membrane protein</topology>
    </subcellularLocation>
</comment>
<feature type="transmembrane region" description="Helical" evidence="5">
    <location>
        <begin position="234"/>
        <end position="252"/>
    </location>
</feature>
<feature type="transmembrane region" description="Helical" evidence="5">
    <location>
        <begin position="12"/>
        <end position="35"/>
    </location>
</feature>
<evidence type="ECO:0000256" key="2">
    <source>
        <dbReference type="ARBA" id="ARBA00022692"/>
    </source>
</evidence>
<feature type="transmembrane region" description="Helical" evidence="5">
    <location>
        <begin position="203"/>
        <end position="222"/>
    </location>
</feature>